<gene>
    <name evidence="5" type="primary">g10977</name>
    <name evidence="5" type="ORF">VP750_LOCUS9836</name>
</gene>
<keyword evidence="6" id="KW-1185">Reference proteome</keyword>
<comment type="similarity">
    <text evidence="1">Belongs to the shaker potassium channel beta subunit family.</text>
</comment>
<dbReference type="EMBL" id="CAXHTA020000017">
    <property type="protein sequence ID" value="CAL5227930.1"/>
    <property type="molecule type" value="Genomic_DNA"/>
</dbReference>
<evidence type="ECO:0000313" key="6">
    <source>
        <dbReference type="Proteomes" id="UP001497392"/>
    </source>
</evidence>
<keyword evidence="3" id="KW-0560">Oxidoreductase</keyword>
<dbReference type="PRINTS" id="PR01577">
    <property type="entry name" value="KCNABCHANNEL"/>
</dbReference>
<dbReference type="Proteomes" id="UP001497392">
    <property type="component" value="Unassembled WGS sequence"/>
</dbReference>
<evidence type="ECO:0000256" key="2">
    <source>
        <dbReference type="ARBA" id="ARBA00022857"/>
    </source>
</evidence>
<dbReference type="Pfam" id="PF00248">
    <property type="entry name" value="Aldo_ket_red"/>
    <property type="match status" value="1"/>
</dbReference>
<dbReference type="SUPFAM" id="SSF51430">
    <property type="entry name" value="NAD(P)-linked oxidoreductase"/>
    <property type="match status" value="1"/>
</dbReference>
<dbReference type="Gene3D" id="3.20.20.100">
    <property type="entry name" value="NADP-dependent oxidoreductase domain"/>
    <property type="match status" value="1"/>
</dbReference>
<dbReference type="InterPro" id="IPR005399">
    <property type="entry name" value="K_chnl_volt-dep_bsu_KCNAB-rel"/>
</dbReference>
<protein>
    <submittedName>
        <fullName evidence="5">G10977 protein</fullName>
    </submittedName>
</protein>
<dbReference type="PANTHER" id="PTHR43150:SF2">
    <property type="entry name" value="HYPERKINETIC, ISOFORM M"/>
    <property type="match status" value="1"/>
</dbReference>
<evidence type="ECO:0000256" key="1">
    <source>
        <dbReference type="ARBA" id="ARBA00006515"/>
    </source>
</evidence>
<evidence type="ECO:0000259" key="4">
    <source>
        <dbReference type="Pfam" id="PF00248"/>
    </source>
</evidence>
<reference evidence="5 6" key="1">
    <citation type="submission" date="2024-06" db="EMBL/GenBank/DDBJ databases">
        <authorList>
            <person name="Kraege A."/>
            <person name="Thomma B."/>
        </authorList>
    </citation>
    <scope>NUCLEOTIDE SEQUENCE [LARGE SCALE GENOMIC DNA]</scope>
</reference>
<dbReference type="InterPro" id="IPR023210">
    <property type="entry name" value="NADP_OxRdtase_dom"/>
</dbReference>
<comment type="caution">
    <text evidence="5">The sequence shown here is derived from an EMBL/GenBank/DDBJ whole genome shotgun (WGS) entry which is preliminary data.</text>
</comment>
<sequence length="271" mass="30851">MIMVSERLDLQELEWKRSTYVVSTKIFWGGKDVNETGLSMKHIMEGLQASLGRLGLAYVDLVFCHRPDPDTPMEEIVRGMNLVIQQGKAFYWGTSEWPVELIMEAWIVARELKLIGPAFEQPEYNLLTRDKVEREYLPLYKSFGLGLTTWSPLASGVLTGKYALDHVPAKSRFDLEKFQGRKEKVLKPELFLKMKLLEPIAEELDCSLAQLSLAWCIRNPHVSSVIMGATNCEQVKENLGALSIVEKLTPQILEKIETVVSSRPQPAPRYR</sequence>
<keyword evidence="2" id="KW-0521">NADP</keyword>
<evidence type="ECO:0000313" key="5">
    <source>
        <dbReference type="EMBL" id="CAL5227930.1"/>
    </source>
</evidence>
<dbReference type="InterPro" id="IPR036812">
    <property type="entry name" value="NAD(P)_OxRdtase_dom_sf"/>
</dbReference>
<feature type="domain" description="NADP-dependent oxidoreductase" evidence="4">
    <location>
        <begin position="14"/>
        <end position="258"/>
    </location>
</feature>
<organism evidence="5 6">
    <name type="scientific">Coccomyxa viridis</name>
    <dbReference type="NCBI Taxonomy" id="1274662"/>
    <lineage>
        <taxon>Eukaryota</taxon>
        <taxon>Viridiplantae</taxon>
        <taxon>Chlorophyta</taxon>
        <taxon>core chlorophytes</taxon>
        <taxon>Trebouxiophyceae</taxon>
        <taxon>Trebouxiophyceae incertae sedis</taxon>
        <taxon>Coccomyxaceae</taxon>
        <taxon>Coccomyxa</taxon>
    </lineage>
</organism>
<evidence type="ECO:0000256" key="3">
    <source>
        <dbReference type="ARBA" id="ARBA00023002"/>
    </source>
</evidence>
<accession>A0ABP1G6R1</accession>
<name>A0ABP1G6R1_9CHLO</name>
<proteinExistence type="inferred from homology"/>
<dbReference type="PANTHER" id="PTHR43150">
    <property type="entry name" value="HYPERKINETIC, ISOFORM M"/>
    <property type="match status" value="1"/>
</dbReference>